<comment type="caution">
    <text evidence="2">The sequence shown here is derived from an EMBL/GenBank/DDBJ whole genome shotgun (WGS) entry which is preliminary data.</text>
</comment>
<dbReference type="AlphaFoldDB" id="A0A0F6A458"/>
<dbReference type="EMBL" id="AUXW01000203">
    <property type="protein sequence ID" value="KKE80980.1"/>
    <property type="molecule type" value="Genomic_DNA"/>
</dbReference>
<gene>
    <name evidence="2" type="ORF">N479_24030</name>
</gene>
<dbReference type="PATRIC" id="fig|1129367.4.peg.5228"/>
<accession>A0A0F6A458</accession>
<feature type="transmembrane region" description="Helical" evidence="1">
    <location>
        <begin position="68"/>
        <end position="99"/>
    </location>
</feature>
<evidence type="ECO:0008006" key="4">
    <source>
        <dbReference type="Google" id="ProtNLM"/>
    </source>
</evidence>
<name>A0A0F6A458_9GAMM</name>
<keyword evidence="1" id="KW-0812">Transmembrane</keyword>
<dbReference type="Proteomes" id="UP000033434">
    <property type="component" value="Unassembled WGS sequence"/>
</dbReference>
<sequence length="100" mass="11277">MMITTIAVLACVTFATRYLFLAKNLPFTIGPRFQRLLSFSAPCVLTAIWVPIVFMPNGEFVTELNNPYLIGASAAVFLAFKFKNLYLTTFGSLLVFYLFF</sequence>
<keyword evidence="1" id="KW-1133">Transmembrane helix</keyword>
<evidence type="ECO:0000313" key="2">
    <source>
        <dbReference type="EMBL" id="KKE80980.1"/>
    </source>
</evidence>
<reference evidence="2 3" key="1">
    <citation type="journal article" date="2015" name="BMC Genomics">
        <title>Genome mining reveals unlocked bioactive potential of marine Gram-negative bacteria.</title>
        <authorList>
            <person name="Machado H."/>
            <person name="Sonnenschein E.C."/>
            <person name="Melchiorsen J."/>
            <person name="Gram L."/>
        </authorList>
    </citation>
    <scope>NUCLEOTIDE SEQUENCE [LARGE SCALE GENOMIC DNA]</scope>
    <source>
        <strain evidence="2 3">S4054</strain>
    </source>
</reference>
<protein>
    <recommendedName>
        <fullName evidence="4">Branched-chain amino acid ABC transporter</fullName>
    </recommendedName>
</protein>
<feature type="transmembrane region" description="Helical" evidence="1">
    <location>
        <begin position="38"/>
        <end position="56"/>
    </location>
</feature>
<dbReference type="InterPro" id="IPR008407">
    <property type="entry name" value="Brnchd-chn_aa_trnsp_AzlD"/>
</dbReference>
<organism evidence="2 3">
    <name type="scientific">Pseudoalteromonas luteoviolacea S4054</name>
    <dbReference type="NCBI Taxonomy" id="1129367"/>
    <lineage>
        <taxon>Bacteria</taxon>
        <taxon>Pseudomonadati</taxon>
        <taxon>Pseudomonadota</taxon>
        <taxon>Gammaproteobacteria</taxon>
        <taxon>Alteromonadales</taxon>
        <taxon>Pseudoalteromonadaceae</taxon>
        <taxon>Pseudoalteromonas</taxon>
    </lineage>
</organism>
<proteinExistence type="predicted"/>
<evidence type="ECO:0000256" key="1">
    <source>
        <dbReference type="SAM" id="Phobius"/>
    </source>
</evidence>
<dbReference type="Pfam" id="PF05437">
    <property type="entry name" value="AzlD"/>
    <property type="match status" value="1"/>
</dbReference>
<evidence type="ECO:0000313" key="3">
    <source>
        <dbReference type="Proteomes" id="UP000033434"/>
    </source>
</evidence>
<keyword evidence="1" id="KW-0472">Membrane</keyword>